<gene>
    <name evidence="1" type="ORF">H9847_04145</name>
</gene>
<dbReference type="EMBL" id="JAHLFE010000079">
    <property type="protein sequence ID" value="MBU3844049.1"/>
    <property type="molecule type" value="Genomic_DNA"/>
</dbReference>
<dbReference type="AlphaFoldDB" id="A0A948WZE1"/>
<reference evidence="1" key="2">
    <citation type="submission" date="2021-04" db="EMBL/GenBank/DDBJ databases">
        <authorList>
            <person name="Gilroy R."/>
        </authorList>
    </citation>
    <scope>NUCLEOTIDE SEQUENCE</scope>
    <source>
        <strain evidence="1">378</strain>
    </source>
</reference>
<reference evidence="1" key="1">
    <citation type="journal article" date="2021" name="PeerJ">
        <title>Extensive microbial diversity within the chicken gut microbiome revealed by metagenomics and culture.</title>
        <authorList>
            <person name="Gilroy R."/>
            <person name="Ravi A."/>
            <person name="Getino M."/>
            <person name="Pursley I."/>
            <person name="Horton D.L."/>
            <person name="Alikhan N.F."/>
            <person name="Baker D."/>
            <person name="Gharbi K."/>
            <person name="Hall N."/>
            <person name="Watson M."/>
            <person name="Adriaenssens E.M."/>
            <person name="Foster-Nyarko E."/>
            <person name="Jarju S."/>
            <person name="Secka A."/>
            <person name="Antonio M."/>
            <person name="Oren A."/>
            <person name="Chaudhuri R.R."/>
            <person name="La Ragione R."/>
            <person name="Hildebrand F."/>
            <person name="Pallen M.J."/>
        </authorList>
    </citation>
    <scope>NUCLEOTIDE SEQUENCE</scope>
    <source>
        <strain evidence="1">378</strain>
    </source>
</reference>
<protein>
    <submittedName>
        <fullName evidence="1">Uncharacterized protein</fullName>
    </submittedName>
</protein>
<evidence type="ECO:0000313" key="2">
    <source>
        <dbReference type="Proteomes" id="UP000733611"/>
    </source>
</evidence>
<evidence type="ECO:0000313" key="1">
    <source>
        <dbReference type="EMBL" id="MBU3844049.1"/>
    </source>
</evidence>
<comment type="caution">
    <text evidence="1">The sequence shown here is derived from an EMBL/GenBank/DDBJ whole genome shotgun (WGS) entry which is preliminary data.</text>
</comment>
<accession>A0A948WZE1</accession>
<organism evidence="1 2">
    <name type="scientific">Candidatus Anaerobiospirillum pullicola</name>
    <dbReference type="NCBI Taxonomy" id="2838451"/>
    <lineage>
        <taxon>Bacteria</taxon>
        <taxon>Pseudomonadati</taxon>
        <taxon>Pseudomonadota</taxon>
        <taxon>Gammaproteobacteria</taxon>
        <taxon>Aeromonadales</taxon>
        <taxon>Succinivibrionaceae</taxon>
        <taxon>Anaerobiospirillum</taxon>
    </lineage>
</organism>
<dbReference type="Proteomes" id="UP000733611">
    <property type="component" value="Unassembled WGS sequence"/>
</dbReference>
<sequence length="607" mass="64932">MYKLLWFSPQSMHQPLSDAAQQSLNMARALARHQVAVCVLSVATTKTLLPASVPVPDYAAAATKPLIFTEQAVQFVYVPTTVSDLNELPTATQEQLNALGAQLMWQLQPDVVLGSSWDYLSYNLLRQAQRCQLPTAMVLLDEPVAQGLCALPVTANADLPSTEANPAATASADATASAAAPTSATATVSAATADVGGEDGVNSESGVDANLALLSPAERIKTIAPTATLVLTTLKTAGESFTALTGRTAAFTGHFLSLLGPLRPELLTPEERPEAVERSNLNQIGLSMFYQYLGYNLPAAEAEASRINKQLQAAAGAKPSIAERTQLIDPNKRALVLFIVAADDTLSATDTEAVSKAWWLKLLVRFAVNNSGSGLHWKLVVTTTKKDATTQQQLQQTYEQAIALVNSQAEPHPWGLKLIWEEVSVEVLCADAVLSTAVADDAASATGEVSATSEMLSTRVKTLLQDARVVILPQAEDAALNWWALQAMSFGAAVTTSNTPWSREMLGDKIARVPAGAVEKWSSGCRLSMPMYFNEIAIALEHVQPEADERRLLLALQPLLRRRAGNEPHLFLNSTYDCKSMLSEQALKEALQAWYDSLGAATGGAPA</sequence>
<name>A0A948WZE1_9GAMM</name>
<proteinExistence type="predicted"/>